<keyword evidence="5 6" id="KW-0472">Membrane</keyword>
<dbReference type="PANTHER" id="PTHR10926:SF0">
    <property type="entry name" value="CDC50, ISOFORM A"/>
    <property type="match status" value="1"/>
</dbReference>
<evidence type="ECO:0000313" key="9">
    <source>
        <dbReference type="EMBL" id="KAK0547163.1"/>
    </source>
</evidence>
<evidence type="ECO:0000256" key="8">
    <source>
        <dbReference type="SAM" id="Phobius"/>
    </source>
</evidence>
<dbReference type="EMBL" id="JAPDMZ010000169">
    <property type="protein sequence ID" value="KAK0547163.1"/>
    <property type="molecule type" value="Genomic_DNA"/>
</dbReference>
<organism evidence="9 10">
    <name type="scientific">Tilletia horrida</name>
    <dbReference type="NCBI Taxonomy" id="155126"/>
    <lineage>
        <taxon>Eukaryota</taxon>
        <taxon>Fungi</taxon>
        <taxon>Dikarya</taxon>
        <taxon>Basidiomycota</taxon>
        <taxon>Ustilaginomycotina</taxon>
        <taxon>Exobasidiomycetes</taxon>
        <taxon>Tilletiales</taxon>
        <taxon>Tilletiaceae</taxon>
        <taxon>Tilletia</taxon>
    </lineage>
</organism>
<dbReference type="PIRSF" id="PIRSF015840">
    <property type="entry name" value="DUF284_TM_euk"/>
    <property type="match status" value="1"/>
</dbReference>
<comment type="caution">
    <text evidence="9">The sequence shown here is derived from an EMBL/GenBank/DDBJ whole genome shotgun (WGS) entry which is preliminary data.</text>
</comment>
<feature type="transmembrane region" description="Helical" evidence="8">
    <location>
        <begin position="52"/>
        <end position="72"/>
    </location>
</feature>
<evidence type="ECO:0000256" key="3">
    <source>
        <dbReference type="ARBA" id="ARBA00022692"/>
    </source>
</evidence>
<keyword evidence="3 8" id="KW-0812">Transmembrane</keyword>
<dbReference type="AlphaFoldDB" id="A0AAN6GLC8"/>
<accession>A0AAN6GLC8</accession>
<comment type="similarity">
    <text evidence="2 6">Belongs to the CDC50/LEM3 family.</text>
</comment>
<name>A0AAN6GLC8_9BASI</name>
<dbReference type="Proteomes" id="UP001176517">
    <property type="component" value="Unassembled WGS sequence"/>
</dbReference>
<comment type="subcellular location">
    <subcellularLocation>
        <location evidence="1">Membrane</location>
        <topology evidence="1">Multi-pass membrane protein</topology>
    </subcellularLocation>
</comment>
<dbReference type="GO" id="GO:0045332">
    <property type="term" value="P:phospholipid translocation"/>
    <property type="evidence" value="ECO:0007669"/>
    <property type="project" value="UniProtKB-UniRule"/>
</dbReference>
<evidence type="ECO:0000256" key="6">
    <source>
        <dbReference type="PIRNR" id="PIRNR015840"/>
    </source>
</evidence>
<keyword evidence="4 8" id="KW-1133">Transmembrane helix</keyword>
<proteinExistence type="inferred from homology"/>
<protein>
    <submittedName>
        <fullName evidence="9">Alkylphosphocholine resistance protein lem3</fullName>
    </submittedName>
</protein>
<feature type="transmembrane region" description="Helical" evidence="8">
    <location>
        <begin position="358"/>
        <end position="383"/>
    </location>
</feature>
<evidence type="ECO:0000256" key="4">
    <source>
        <dbReference type="ARBA" id="ARBA00022989"/>
    </source>
</evidence>
<gene>
    <name evidence="9" type="primary">LEM3_1</name>
    <name evidence="9" type="ORF">OC846_004972</name>
</gene>
<evidence type="ECO:0000256" key="7">
    <source>
        <dbReference type="SAM" id="MobiDB-lite"/>
    </source>
</evidence>
<evidence type="ECO:0000313" key="10">
    <source>
        <dbReference type="Proteomes" id="UP001176517"/>
    </source>
</evidence>
<evidence type="ECO:0000256" key="1">
    <source>
        <dbReference type="ARBA" id="ARBA00004141"/>
    </source>
</evidence>
<evidence type="ECO:0000256" key="5">
    <source>
        <dbReference type="ARBA" id="ARBA00023136"/>
    </source>
</evidence>
<dbReference type="GO" id="GO:0005886">
    <property type="term" value="C:plasma membrane"/>
    <property type="evidence" value="ECO:0007669"/>
    <property type="project" value="TreeGrafter"/>
</dbReference>
<evidence type="ECO:0000256" key="2">
    <source>
        <dbReference type="ARBA" id="ARBA00009457"/>
    </source>
</evidence>
<dbReference type="GO" id="GO:0005794">
    <property type="term" value="C:Golgi apparatus"/>
    <property type="evidence" value="ECO:0007669"/>
    <property type="project" value="TreeGrafter"/>
</dbReference>
<feature type="compositionally biased region" description="Basic residues" evidence="7">
    <location>
        <begin position="1"/>
        <end position="12"/>
    </location>
</feature>
<feature type="region of interest" description="Disordered" evidence="7">
    <location>
        <begin position="1"/>
        <end position="33"/>
    </location>
</feature>
<dbReference type="Pfam" id="PF03381">
    <property type="entry name" value="CDC50"/>
    <property type="match status" value="1"/>
</dbReference>
<sequence>MAVTNRRSRKRSNSSSDDAATQKHKSRRPPTSAWRAQKLPAWQPLMTPRTTISVLFIVGFIVAPIGAIIFYFSTKRTYIQLDYTRCKSDAPSTQLADMPKSAYDYQIEKSPTIPPPQWSYIANSTAPAGSACRIFFTVPESVPAPVLLSYRLTNFHQNHRKYVKGVNTAQMKGSAPKAGDLKAQCRPFSEDAATGKPIYPCGLIANSMFNDTISDLYVATDNGNLTASTFTMSESNLVMEYEKHKYAVSTYNPADVVPPPFWRGSDKGAYGYAGGYGDGSSNSTRPLFDPTKDEHFMVWMDTAALPNFEKLYKRSDSTSLGAGRYAVDIFDNWPVEEFKGTKSVVLTTAGWQGSRNTLLGLIMLGSGGLCLILGLTFTARYVAKPRKLGQMR</sequence>
<dbReference type="PANTHER" id="PTHR10926">
    <property type="entry name" value="CELL CYCLE CONTROL PROTEIN 50"/>
    <property type="match status" value="1"/>
</dbReference>
<dbReference type="GO" id="GO:0005783">
    <property type="term" value="C:endoplasmic reticulum"/>
    <property type="evidence" value="ECO:0007669"/>
    <property type="project" value="TreeGrafter"/>
</dbReference>
<dbReference type="InterPro" id="IPR005045">
    <property type="entry name" value="CDC50/LEM3_fam"/>
</dbReference>
<keyword evidence="10" id="KW-1185">Reference proteome</keyword>
<reference evidence="9" key="1">
    <citation type="journal article" date="2023" name="PhytoFront">
        <title>Draft Genome Resources of Seven Strains of Tilletia horrida, Causal Agent of Kernel Smut of Rice.</title>
        <authorList>
            <person name="Khanal S."/>
            <person name="Antony Babu S."/>
            <person name="Zhou X.G."/>
        </authorList>
    </citation>
    <scope>NUCLEOTIDE SEQUENCE</scope>
    <source>
        <strain evidence="9">TX6</strain>
    </source>
</reference>